<dbReference type="GO" id="GO:0003964">
    <property type="term" value="F:RNA-directed DNA polymerase activity"/>
    <property type="evidence" value="ECO:0007669"/>
    <property type="project" value="UniProtKB-KW"/>
</dbReference>
<dbReference type="GO" id="GO:0004519">
    <property type="term" value="F:endonuclease activity"/>
    <property type="evidence" value="ECO:0007669"/>
    <property type="project" value="UniProtKB-KW"/>
</dbReference>
<dbReference type="CDD" id="cd05484">
    <property type="entry name" value="retropepsin_like_LTR_2"/>
    <property type="match status" value="1"/>
</dbReference>
<dbReference type="EC" id="2.7.7.49" evidence="1"/>
<evidence type="ECO:0000256" key="7">
    <source>
        <dbReference type="ARBA" id="ARBA00022918"/>
    </source>
</evidence>
<accession>A0AA84ZB37</accession>
<name>A0AA84ZB37_9TREM</name>
<dbReference type="Pfam" id="PF00665">
    <property type="entry name" value="rve"/>
    <property type="match status" value="1"/>
</dbReference>
<dbReference type="CDD" id="cd01647">
    <property type="entry name" value="RT_LTR"/>
    <property type="match status" value="1"/>
</dbReference>
<dbReference type="FunFam" id="1.10.340.70:FF:000003">
    <property type="entry name" value="Protein CBG25708"/>
    <property type="match status" value="1"/>
</dbReference>
<keyword evidence="6" id="KW-0378">Hydrolase</keyword>
<dbReference type="FunFam" id="3.30.420.10:FF:000131">
    <property type="entry name" value="Protein CBG26278"/>
    <property type="match status" value="1"/>
</dbReference>
<dbReference type="Proteomes" id="UP000050790">
    <property type="component" value="Unassembled WGS sequence"/>
</dbReference>
<evidence type="ECO:0000256" key="8">
    <source>
        <dbReference type="SAM" id="MobiDB-lite"/>
    </source>
</evidence>
<keyword evidence="2" id="KW-0808">Transferase</keyword>
<evidence type="ECO:0000259" key="9">
    <source>
        <dbReference type="PROSITE" id="PS50878"/>
    </source>
</evidence>
<dbReference type="Pfam" id="PF00078">
    <property type="entry name" value="RVT_1"/>
    <property type="match status" value="1"/>
</dbReference>
<sequence length="1480" mass="169020">MPVSLDDLKTILQMQQAQNDANQTKLLDALARMFSLQSSSTCQSDKYESIINSISEFHYDPEANVIFSSWFHRYEDIFRIEYSHLDDAAKVRLLLRRLGTQEYNKYVNFILPQNPRDVSFKDTVQILSDIFDEQSSLFNARYKCFQLTKSPEDDYVTYAGKVNRECERFKINEITADQFKCLIFICGLKNEEDADVRTRMLARIEQEPNMTLQMVTTECQRLLNLKHDTAMVQQKVKPSESGSINALRSIKSSKQNCTSTKQPSAKPPSPCWFCGAWHFAKFCPFKNHKCRKCHRIGHKDGHCSSNKRKTKRRSENSNQRSNSQIKTTFATFKVGFKSRRKFVNLLVNEKLIRLQLDTASDVTLISKNTWHKLGCPRIRPTEHVARNASGDIVKLTGEVLCNVQLMGSKFTDVCYLTNRHDLDLLGLDWIAHVDTLNKLLDEVCSHNVSYESIQIPNDISKSNASNESSSLDINELSAPDVTCSYDFSESNNSNVICSHHVKSNTADSLPSHKISKSKTSDKVCAGEISKSHVLHSNVMSTSKSSVSSQLSSVSYINHLRQKHACVFQNKLGCCKFTKVSLSLKENAKPIFRPKRPVPYAALSVVDQELDRLEALGVIEPVNYSSWAAPIVVVRKANGTVRICADFSTGLNNALEDHTYPLPIQEDLFIKLNGGKYFAKIDLADAYLQIEVDPASQPLLTINTHRGLYQYKRLPFGVKPAPAIFQQIMDTMLANLPGVAVYLDDVIVTGSSKSELFNRLDTVLTKISECGFYLKEEKCTFFMNSVKYLGFVFDKNGRRPDPENVRAIQNMPPPSNVATLRSFLGLISYYSNFLPQLHRLRAPMNQLLSSNVKWNWSTKCQKCFDEVKSLLTSDLLLTYFDPSLEIVVAADASDYGIGAVISHKFPDGKEKAIAHASRTLTSAERKYSQIEKEGLALIFAVKKFHKMLHGRKFTLITDHKPLLSIFGSKKGIPVYTANRLQRWATMLLGYDFVIKYKSTSDFGHADALSRLISNHKLENEDTVIASISVEEDVSRMLFNSTQILPVTAARIAEHTRRDPILRRLSTFIQRGWPPRITSHELKQYYQRRQSLSIVNDCIMVADRVVVPYNLRSLVLKQLHTAHPGTGRMKAIARSYVYWPNIDEHIEDFVRACRKCAEVSKCPRKAELHSWPSPEEPWSRIHVDFAGPFQGTYFLVCVDAYSKWPEIFPINQITSQQTIRKLRQLFSRFGVPDVLVTDNGTQFISSIFSDFCKRFGVKHVRSPPYHPQSNGQAERFVDTFKRALLKAKGEGKIEEILDDFLLVYRTTSNPSTPNQMSPAEIMFGRKVRTALDAIKPQKIDIGKRNRKMESQFDRHHGAKRRIFQKNQKVYVRDFRYSPPQWTSGRILKRQGNVMYVVEVEGQKWTRHVNHILENAGTSQKTEKLDSMWRIILDSFDIKCSATQKTAQHEQSPIRKASRKRRRPDILQVDPKRRTYVSEGRYQ</sequence>
<dbReference type="Gene3D" id="3.30.420.10">
    <property type="entry name" value="Ribonuclease H-like superfamily/Ribonuclease H"/>
    <property type="match status" value="1"/>
</dbReference>
<organism evidence="11 12">
    <name type="scientific">Schistosoma margrebowiei</name>
    <dbReference type="NCBI Taxonomy" id="48269"/>
    <lineage>
        <taxon>Eukaryota</taxon>
        <taxon>Metazoa</taxon>
        <taxon>Spiralia</taxon>
        <taxon>Lophotrochozoa</taxon>
        <taxon>Platyhelminthes</taxon>
        <taxon>Trematoda</taxon>
        <taxon>Digenea</taxon>
        <taxon>Strigeidida</taxon>
        <taxon>Schistosomatoidea</taxon>
        <taxon>Schistosomatidae</taxon>
        <taxon>Schistosoma</taxon>
    </lineage>
</organism>
<dbReference type="InterPro" id="IPR036397">
    <property type="entry name" value="RNaseH_sf"/>
</dbReference>
<dbReference type="Gene3D" id="3.30.70.270">
    <property type="match status" value="2"/>
</dbReference>
<evidence type="ECO:0000313" key="12">
    <source>
        <dbReference type="WBParaSite" id="SMRG1_18260.1"/>
    </source>
</evidence>
<evidence type="ECO:0000256" key="4">
    <source>
        <dbReference type="ARBA" id="ARBA00022722"/>
    </source>
</evidence>
<dbReference type="Pfam" id="PF17921">
    <property type="entry name" value="Integrase_H2C2"/>
    <property type="match status" value="1"/>
</dbReference>
<dbReference type="InterPro" id="IPR012337">
    <property type="entry name" value="RNaseH-like_sf"/>
</dbReference>
<dbReference type="InterPro" id="IPR055510">
    <property type="entry name" value="DUF7083"/>
</dbReference>
<dbReference type="InterPro" id="IPR043502">
    <property type="entry name" value="DNA/RNA_pol_sf"/>
</dbReference>
<keyword evidence="3" id="KW-0548">Nucleotidyltransferase</keyword>
<dbReference type="SUPFAM" id="SSF50630">
    <property type="entry name" value="Acid proteases"/>
    <property type="match status" value="1"/>
</dbReference>
<dbReference type="FunFam" id="3.30.70.270:FF:000020">
    <property type="entry name" value="Transposon Tf2-6 polyprotein-like Protein"/>
    <property type="match status" value="1"/>
</dbReference>
<keyword evidence="7" id="KW-0695">RNA-directed DNA polymerase</keyword>
<dbReference type="InterPro" id="IPR041373">
    <property type="entry name" value="RT_RNaseH"/>
</dbReference>
<dbReference type="Pfam" id="PF17917">
    <property type="entry name" value="RT_RNaseH"/>
    <property type="match status" value="1"/>
</dbReference>
<dbReference type="Gene3D" id="2.40.70.10">
    <property type="entry name" value="Acid Proteases"/>
    <property type="match status" value="1"/>
</dbReference>
<dbReference type="InterPro" id="IPR041588">
    <property type="entry name" value="Integrase_H2C2"/>
</dbReference>
<dbReference type="SUPFAM" id="SSF53098">
    <property type="entry name" value="Ribonuclease H-like"/>
    <property type="match status" value="1"/>
</dbReference>
<evidence type="ECO:0000313" key="11">
    <source>
        <dbReference type="Proteomes" id="UP000050790"/>
    </source>
</evidence>
<evidence type="ECO:0000256" key="3">
    <source>
        <dbReference type="ARBA" id="ARBA00022695"/>
    </source>
</evidence>
<keyword evidence="5" id="KW-0255">Endonuclease</keyword>
<dbReference type="Pfam" id="PF23309">
    <property type="entry name" value="DUF7083"/>
    <property type="match status" value="1"/>
</dbReference>
<keyword evidence="4" id="KW-0540">Nuclease</keyword>
<dbReference type="InterPro" id="IPR043128">
    <property type="entry name" value="Rev_trsase/Diguanyl_cyclase"/>
</dbReference>
<dbReference type="PANTHER" id="PTHR37984">
    <property type="entry name" value="PROTEIN CBG26694"/>
    <property type="match status" value="1"/>
</dbReference>
<feature type="region of interest" description="Disordered" evidence="8">
    <location>
        <begin position="295"/>
        <end position="323"/>
    </location>
</feature>
<evidence type="ECO:0000256" key="6">
    <source>
        <dbReference type="ARBA" id="ARBA00022801"/>
    </source>
</evidence>
<dbReference type="GO" id="GO:0015074">
    <property type="term" value="P:DNA integration"/>
    <property type="evidence" value="ECO:0007669"/>
    <property type="project" value="InterPro"/>
</dbReference>
<evidence type="ECO:0000256" key="5">
    <source>
        <dbReference type="ARBA" id="ARBA00022759"/>
    </source>
</evidence>
<proteinExistence type="predicted"/>
<feature type="domain" description="Integrase catalytic" evidence="10">
    <location>
        <begin position="1171"/>
        <end position="1324"/>
    </location>
</feature>
<feature type="region of interest" description="Disordered" evidence="8">
    <location>
        <begin position="1441"/>
        <end position="1480"/>
    </location>
</feature>
<dbReference type="InterPro" id="IPR050951">
    <property type="entry name" value="Retrovirus_Pol_polyprotein"/>
</dbReference>
<dbReference type="GO" id="GO:0003676">
    <property type="term" value="F:nucleic acid binding"/>
    <property type="evidence" value="ECO:0007669"/>
    <property type="project" value="InterPro"/>
</dbReference>
<reference evidence="12" key="1">
    <citation type="submission" date="2023-11" db="UniProtKB">
        <authorList>
            <consortium name="WormBaseParasite"/>
        </authorList>
    </citation>
    <scope>IDENTIFICATION</scope>
</reference>
<feature type="domain" description="Reverse transcriptase" evidence="9">
    <location>
        <begin position="614"/>
        <end position="792"/>
    </location>
</feature>
<protein>
    <recommendedName>
        <fullName evidence="1">RNA-directed DNA polymerase</fullName>
        <ecNumber evidence="1">2.7.7.49</ecNumber>
    </recommendedName>
</protein>
<dbReference type="GO" id="GO:0016787">
    <property type="term" value="F:hydrolase activity"/>
    <property type="evidence" value="ECO:0007669"/>
    <property type="project" value="UniProtKB-KW"/>
</dbReference>
<evidence type="ECO:0000259" key="10">
    <source>
        <dbReference type="PROSITE" id="PS50994"/>
    </source>
</evidence>
<dbReference type="InterPro" id="IPR021109">
    <property type="entry name" value="Peptidase_aspartic_dom_sf"/>
</dbReference>
<dbReference type="WBParaSite" id="SMRG1_18260.1">
    <property type="protein sequence ID" value="SMRG1_18260.1"/>
    <property type="gene ID" value="SMRG1_18260"/>
</dbReference>
<dbReference type="Gene3D" id="3.10.10.10">
    <property type="entry name" value="HIV Type 1 Reverse Transcriptase, subunit A, domain 1"/>
    <property type="match status" value="1"/>
</dbReference>
<evidence type="ECO:0000256" key="2">
    <source>
        <dbReference type="ARBA" id="ARBA00022679"/>
    </source>
</evidence>
<evidence type="ECO:0000256" key="1">
    <source>
        <dbReference type="ARBA" id="ARBA00012493"/>
    </source>
</evidence>
<dbReference type="CDD" id="cd09274">
    <property type="entry name" value="RNase_HI_RT_Ty3"/>
    <property type="match status" value="1"/>
</dbReference>
<dbReference type="InterPro" id="IPR000477">
    <property type="entry name" value="RT_dom"/>
</dbReference>
<dbReference type="PROSITE" id="PS50994">
    <property type="entry name" value="INTEGRASE"/>
    <property type="match status" value="1"/>
</dbReference>
<dbReference type="SUPFAM" id="SSF56672">
    <property type="entry name" value="DNA/RNA polymerases"/>
    <property type="match status" value="1"/>
</dbReference>
<dbReference type="InterPro" id="IPR034128">
    <property type="entry name" value="K02A2.6-like"/>
</dbReference>
<dbReference type="Gene3D" id="1.10.340.70">
    <property type="match status" value="1"/>
</dbReference>
<dbReference type="PROSITE" id="PS50878">
    <property type="entry name" value="RT_POL"/>
    <property type="match status" value="1"/>
</dbReference>
<dbReference type="PANTHER" id="PTHR37984:SF5">
    <property type="entry name" value="PROTEIN NYNRIN-LIKE"/>
    <property type="match status" value="1"/>
</dbReference>
<dbReference type="InterPro" id="IPR001584">
    <property type="entry name" value="Integrase_cat-core"/>
</dbReference>